<dbReference type="EMBL" id="OX465077">
    <property type="protein sequence ID" value="CAI9268348.1"/>
    <property type="molecule type" value="Genomic_DNA"/>
</dbReference>
<name>A0AA35VWF1_LACSI</name>
<protein>
    <submittedName>
        <fullName evidence="1">Uncharacterized protein</fullName>
    </submittedName>
</protein>
<evidence type="ECO:0000313" key="2">
    <source>
        <dbReference type="Proteomes" id="UP001177003"/>
    </source>
</evidence>
<sequence>MATAFETPYVGHQTASLGLLNIKANIISSWTLIQPNAMSLSNRLLSVFVTLLWIRPLPWQRMPLDSSIQGILHCKLSGRDLIDLDSIASFANIEMFYKMGYVGNLAILSKFKKPNLPPMQIFALIINILL</sequence>
<dbReference type="AlphaFoldDB" id="A0AA35VWF1"/>
<evidence type="ECO:0000313" key="1">
    <source>
        <dbReference type="EMBL" id="CAI9268348.1"/>
    </source>
</evidence>
<organism evidence="1 2">
    <name type="scientific">Lactuca saligna</name>
    <name type="common">Willowleaf lettuce</name>
    <dbReference type="NCBI Taxonomy" id="75948"/>
    <lineage>
        <taxon>Eukaryota</taxon>
        <taxon>Viridiplantae</taxon>
        <taxon>Streptophyta</taxon>
        <taxon>Embryophyta</taxon>
        <taxon>Tracheophyta</taxon>
        <taxon>Spermatophyta</taxon>
        <taxon>Magnoliopsida</taxon>
        <taxon>eudicotyledons</taxon>
        <taxon>Gunneridae</taxon>
        <taxon>Pentapetalae</taxon>
        <taxon>asterids</taxon>
        <taxon>campanulids</taxon>
        <taxon>Asterales</taxon>
        <taxon>Asteraceae</taxon>
        <taxon>Cichorioideae</taxon>
        <taxon>Cichorieae</taxon>
        <taxon>Lactucinae</taxon>
        <taxon>Lactuca</taxon>
    </lineage>
</organism>
<accession>A0AA35VWF1</accession>
<gene>
    <name evidence="1" type="ORF">LSALG_LOCUS8775</name>
</gene>
<dbReference type="Proteomes" id="UP001177003">
    <property type="component" value="Chromosome 1"/>
</dbReference>
<proteinExistence type="predicted"/>
<keyword evidence="2" id="KW-1185">Reference proteome</keyword>
<reference evidence="1" key="1">
    <citation type="submission" date="2023-04" db="EMBL/GenBank/DDBJ databases">
        <authorList>
            <person name="Vijverberg K."/>
            <person name="Xiong W."/>
            <person name="Schranz E."/>
        </authorList>
    </citation>
    <scope>NUCLEOTIDE SEQUENCE</scope>
</reference>